<dbReference type="AlphaFoldDB" id="A0A0K8NWC2"/>
<reference evidence="17" key="1">
    <citation type="submission" date="2015-07" db="EMBL/GenBank/DDBJ databases">
        <title>Discovery of a poly(ethylene terephthalate assimilation.</title>
        <authorList>
            <person name="Yoshida S."/>
            <person name="Hiraga K."/>
            <person name="Takehana T."/>
            <person name="Taniguchi I."/>
            <person name="Yamaji H."/>
            <person name="Maeda Y."/>
            <person name="Toyohara K."/>
            <person name="Miyamoto K."/>
            <person name="Kimura Y."/>
            <person name="Oda K."/>
        </authorList>
    </citation>
    <scope>NUCLEOTIDE SEQUENCE [LARGE SCALE GENOMIC DNA]</scope>
    <source>
        <strain evidence="17">NBRC 110686 / TISTR 2288 / 201-F6</strain>
    </source>
</reference>
<dbReference type="GO" id="GO:0005886">
    <property type="term" value="C:plasma membrane"/>
    <property type="evidence" value="ECO:0007669"/>
    <property type="project" value="UniProtKB-SubCell"/>
</dbReference>
<keyword evidence="17" id="KW-1185">Reference proteome</keyword>
<dbReference type="STRING" id="1547922.ISF6_4019"/>
<evidence type="ECO:0000256" key="8">
    <source>
        <dbReference type="ARBA" id="ARBA00022967"/>
    </source>
</evidence>
<evidence type="ECO:0000256" key="9">
    <source>
        <dbReference type="ARBA" id="ARBA00022989"/>
    </source>
</evidence>
<dbReference type="Pfam" id="PF00403">
    <property type="entry name" value="HMA"/>
    <property type="match status" value="2"/>
</dbReference>
<comment type="caution">
    <text evidence="16">The sequence shown here is derived from an EMBL/GenBank/DDBJ whole genome shotgun (WGS) entry which is preliminary data.</text>
</comment>
<comment type="subcellular location">
    <subcellularLocation>
        <location evidence="1">Cell membrane</location>
        <topology evidence="1">Multi-pass membrane protein</topology>
    </subcellularLocation>
</comment>
<dbReference type="GO" id="GO:0005524">
    <property type="term" value="F:ATP binding"/>
    <property type="evidence" value="ECO:0007669"/>
    <property type="project" value="UniProtKB-UniRule"/>
</dbReference>
<feature type="domain" description="HMA" evidence="15">
    <location>
        <begin position="260"/>
        <end position="324"/>
    </location>
</feature>
<dbReference type="InterPro" id="IPR059000">
    <property type="entry name" value="ATPase_P-type_domA"/>
</dbReference>
<feature type="transmembrane region" description="Helical" evidence="13">
    <location>
        <begin position="476"/>
        <end position="492"/>
    </location>
</feature>
<keyword evidence="5 13" id="KW-0479">Metal-binding</keyword>
<evidence type="ECO:0000313" key="16">
    <source>
        <dbReference type="EMBL" id="GAP34240.1"/>
    </source>
</evidence>
<feature type="domain" description="HMA" evidence="15">
    <location>
        <begin position="335"/>
        <end position="398"/>
    </location>
</feature>
<feature type="domain" description="HMA" evidence="15">
    <location>
        <begin position="29"/>
        <end position="93"/>
    </location>
</feature>
<dbReference type="InterPro" id="IPR051014">
    <property type="entry name" value="Cation_Transport_ATPase_IB"/>
</dbReference>
<dbReference type="PROSITE" id="PS00154">
    <property type="entry name" value="ATPASE_E1_E2"/>
    <property type="match status" value="1"/>
</dbReference>
<dbReference type="SFLD" id="SFLDF00027">
    <property type="entry name" value="p-type_atpase"/>
    <property type="match status" value="1"/>
</dbReference>
<keyword evidence="6 13" id="KW-0547">Nucleotide-binding</keyword>
<name>A0A0K8NWC2_PISS1</name>
<evidence type="ECO:0000256" key="12">
    <source>
        <dbReference type="ARBA" id="ARBA00047308"/>
    </source>
</evidence>
<gene>
    <name evidence="16" type="ORF">ISF6_4019</name>
</gene>
<keyword evidence="8" id="KW-1278">Translocase</keyword>
<feature type="transmembrane region" description="Helical" evidence="13">
    <location>
        <begin position="649"/>
        <end position="674"/>
    </location>
</feature>
<proteinExistence type="inferred from homology"/>
<dbReference type="GO" id="GO:0060003">
    <property type="term" value="P:copper ion export"/>
    <property type="evidence" value="ECO:0007669"/>
    <property type="project" value="UniProtKB-ARBA"/>
</dbReference>
<dbReference type="InterPro" id="IPR023299">
    <property type="entry name" value="ATPase_P-typ_cyto_dom_N"/>
</dbReference>
<dbReference type="SFLD" id="SFLDS00003">
    <property type="entry name" value="Haloacid_Dehalogenase"/>
    <property type="match status" value="1"/>
</dbReference>
<organism evidence="16 17">
    <name type="scientific">Piscinibacter sakaiensis</name>
    <name type="common">Ideonella sakaiensis</name>
    <dbReference type="NCBI Taxonomy" id="1547922"/>
    <lineage>
        <taxon>Bacteria</taxon>
        <taxon>Pseudomonadati</taxon>
        <taxon>Pseudomonadota</taxon>
        <taxon>Betaproteobacteria</taxon>
        <taxon>Burkholderiales</taxon>
        <taxon>Sphaerotilaceae</taxon>
        <taxon>Piscinibacter</taxon>
    </lineage>
</organism>
<evidence type="ECO:0000256" key="13">
    <source>
        <dbReference type="RuleBase" id="RU362081"/>
    </source>
</evidence>
<dbReference type="PRINTS" id="PR00119">
    <property type="entry name" value="CATATPASE"/>
</dbReference>
<dbReference type="InterPro" id="IPR008250">
    <property type="entry name" value="ATPase_P-typ_transduc_dom_A_sf"/>
</dbReference>
<dbReference type="GO" id="GO:0016463">
    <property type="term" value="F:P-type zinc transporter activity"/>
    <property type="evidence" value="ECO:0007669"/>
    <property type="project" value="UniProtKB-EC"/>
</dbReference>
<dbReference type="FunFam" id="2.70.150.10:FF:000020">
    <property type="entry name" value="Copper-exporting P-type ATPase A"/>
    <property type="match status" value="1"/>
</dbReference>
<accession>A0A0K8NWC2</accession>
<evidence type="ECO:0000259" key="15">
    <source>
        <dbReference type="PROSITE" id="PS50846"/>
    </source>
</evidence>
<evidence type="ECO:0000256" key="5">
    <source>
        <dbReference type="ARBA" id="ARBA00022723"/>
    </source>
</evidence>
<dbReference type="Pfam" id="PF00702">
    <property type="entry name" value="Hydrolase"/>
    <property type="match status" value="1"/>
</dbReference>
<dbReference type="Gene3D" id="3.30.70.100">
    <property type="match status" value="4"/>
</dbReference>
<dbReference type="PANTHER" id="PTHR48085:SF5">
    <property type="entry name" value="CADMIUM_ZINC-TRANSPORTING ATPASE HMA4-RELATED"/>
    <property type="match status" value="1"/>
</dbReference>
<dbReference type="Pfam" id="PF00122">
    <property type="entry name" value="E1-E2_ATPase"/>
    <property type="match status" value="1"/>
</dbReference>
<keyword evidence="9 13" id="KW-1133">Transmembrane helix</keyword>
<dbReference type="GO" id="GO:0016887">
    <property type="term" value="F:ATP hydrolysis activity"/>
    <property type="evidence" value="ECO:0007669"/>
    <property type="project" value="InterPro"/>
</dbReference>
<evidence type="ECO:0000256" key="1">
    <source>
        <dbReference type="ARBA" id="ARBA00004651"/>
    </source>
</evidence>
<evidence type="ECO:0000256" key="14">
    <source>
        <dbReference type="SAM" id="MobiDB-lite"/>
    </source>
</evidence>
<dbReference type="PROSITE" id="PS50846">
    <property type="entry name" value="HMA_2"/>
    <property type="match status" value="4"/>
</dbReference>
<keyword evidence="7 13" id="KW-0067">ATP-binding</keyword>
<feature type="transmembrane region" description="Helical" evidence="13">
    <location>
        <begin position="680"/>
        <end position="707"/>
    </location>
</feature>
<dbReference type="EMBL" id="BBYR01000006">
    <property type="protein sequence ID" value="GAP34240.1"/>
    <property type="molecule type" value="Genomic_DNA"/>
</dbReference>
<dbReference type="InterPro" id="IPR006121">
    <property type="entry name" value="HMA_dom"/>
</dbReference>
<dbReference type="CDD" id="cd00371">
    <property type="entry name" value="HMA"/>
    <property type="match status" value="3"/>
</dbReference>
<feature type="transmembrane region" description="Helical" evidence="13">
    <location>
        <begin position="985"/>
        <end position="1005"/>
    </location>
</feature>
<evidence type="ECO:0000256" key="4">
    <source>
        <dbReference type="ARBA" id="ARBA00022692"/>
    </source>
</evidence>
<dbReference type="InterPro" id="IPR027256">
    <property type="entry name" value="P-typ_ATPase_IB"/>
</dbReference>
<dbReference type="NCBIfam" id="TIGR01525">
    <property type="entry name" value="ATPase-IB_hvy"/>
    <property type="match status" value="1"/>
</dbReference>
<evidence type="ECO:0000256" key="10">
    <source>
        <dbReference type="ARBA" id="ARBA00023136"/>
    </source>
</evidence>
<evidence type="ECO:0000256" key="7">
    <source>
        <dbReference type="ARBA" id="ARBA00022840"/>
    </source>
</evidence>
<dbReference type="InterPro" id="IPR023298">
    <property type="entry name" value="ATPase_P-typ_TM_dom_sf"/>
</dbReference>
<reference evidence="16 17" key="2">
    <citation type="journal article" date="2016" name="Science">
        <title>A bacterium that degrades and assimilates poly(ethylene terephthalate).</title>
        <authorList>
            <person name="Yoshida S."/>
            <person name="Hiraga K."/>
            <person name="Takehana T."/>
            <person name="Taniguchi I."/>
            <person name="Yamaji H."/>
            <person name="Maeda Y."/>
            <person name="Toyohara K."/>
            <person name="Miyamoto K."/>
            <person name="Kimura Y."/>
            <person name="Oda K."/>
        </authorList>
    </citation>
    <scope>NUCLEOTIDE SEQUENCE [LARGE SCALE GENOMIC DNA]</scope>
    <source>
        <strain evidence="17">NBRC 110686 / TISTR 2288 / 201-F6</strain>
    </source>
</reference>
<feature type="transmembrane region" description="Helical" evidence="13">
    <location>
        <begin position="420"/>
        <end position="439"/>
    </location>
</feature>
<comment type="similarity">
    <text evidence="2 13">Belongs to the cation transport ATPase (P-type) (TC 3.A.3) family. Type IB subfamily.</text>
</comment>
<comment type="catalytic activity">
    <reaction evidence="12">
        <text>Zn(2+)(in) + ATP + H2O = Zn(2+)(out) + ADP + phosphate + H(+)</text>
        <dbReference type="Rhea" id="RHEA:20621"/>
        <dbReference type="ChEBI" id="CHEBI:15377"/>
        <dbReference type="ChEBI" id="CHEBI:15378"/>
        <dbReference type="ChEBI" id="CHEBI:29105"/>
        <dbReference type="ChEBI" id="CHEBI:30616"/>
        <dbReference type="ChEBI" id="CHEBI:43474"/>
        <dbReference type="ChEBI" id="CHEBI:456216"/>
        <dbReference type="EC" id="7.2.2.12"/>
    </reaction>
</comment>
<dbReference type="Gene3D" id="3.40.1110.10">
    <property type="entry name" value="Calcium-transporting ATPase, cytoplasmic domain N"/>
    <property type="match status" value="1"/>
</dbReference>
<dbReference type="NCBIfam" id="TIGR01511">
    <property type="entry name" value="ATPase-IB1_Cu"/>
    <property type="match status" value="1"/>
</dbReference>
<evidence type="ECO:0000256" key="11">
    <source>
        <dbReference type="ARBA" id="ARBA00039097"/>
    </source>
</evidence>
<dbReference type="SUPFAM" id="SSF81653">
    <property type="entry name" value="Calcium ATPase, transduction domain A"/>
    <property type="match status" value="1"/>
</dbReference>
<dbReference type="SUPFAM" id="SSF55008">
    <property type="entry name" value="HMA, heavy metal-associated domain"/>
    <property type="match status" value="5"/>
</dbReference>
<dbReference type="GO" id="GO:0046872">
    <property type="term" value="F:metal ion binding"/>
    <property type="evidence" value="ECO:0007669"/>
    <property type="project" value="UniProtKB-KW"/>
</dbReference>
<feature type="region of interest" description="Disordered" evidence="14">
    <location>
        <begin position="236"/>
        <end position="256"/>
    </location>
</feature>
<feature type="transmembrane region" description="Helical" evidence="13">
    <location>
        <begin position="445"/>
        <end position="464"/>
    </location>
</feature>
<feature type="domain" description="HMA" evidence="15">
    <location>
        <begin position="100"/>
        <end position="164"/>
    </location>
</feature>
<dbReference type="PRINTS" id="PR00941">
    <property type="entry name" value="CDATPASE"/>
</dbReference>
<keyword evidence="10 13" id="KW-0472">Membrane</keyword>
<dbReference type="NCBIfam" id="TIGR01494">
    <property type="entry name" value="ATPase_P-type"/>
    <property type="match status" value="1"/>
</dbReference>
<dbReference type="InterPro" id="IPR018303">
    <property type="entry name" value="ATPase_P-typ_P_site"/>
</dbReference>
<dbReference type="SUPFAM" id="SSF81665">
    <property type="entry name" value="Calcium ATPase, transmembrane domain M"/>
    <property type="match status" value="1"/>
</dbReference>
<keyword evidence="16" id="KW-0378">Hydrolase</keyword>
<dbReference type="InterPro" id="IPR001757">
    <property type="entry name" value="P_typ_ATPase"/>
</dbReference>
<dbReference type="InterPro" id="IPR044492">
    <property type="entry name" value="P_typ_ATPase_HD_dom"/>
</dbReference>
<dbReference type="SFLD" id="SFLDG00002">
    <property type="entry name" value="C1.7:_P-type_atpase_like"/>
    <property type="match status" value="1"/>
</dbReference>
<dbReference type="Gene3D" id="2.70.150.10">
    <property type="entry name" value="Calcium-transporting ATPase, cytoplasmic transduction domain A"/>
    <property type="match status" value="1"/>
</dbReference>
<dbReference type="Gene3D" id="3.40.50.1000">
    <property type="entry name" value="HAD superfamily/HAD-like"/>
    <property type="match status" value="1"/>
</dbReference>
<protein>
    <recommendedName>
        <fullName evidence="11">P-type Zn(2+) transporter</fullName>
        <ecNumber evidence="11">7.2.2.12</ecNumber>
    </recommendedName>
</protein>
<dbReference type="PANTHER" id="PTHR48085">
    <property type="entry name" value="CADMIUM/ZINC-TRANSPORTING ATPASE HMA2-RELATED"/>
    <property type="match status" value="1"/>
</dbReference>
<evidence type="ECO:0000256" key="3">
    <source>
        <dbReference type="ARBA" id="ARBA00022475"/>
    </source>
</evidence>
<dbReference type="SUPFAM" id="SSF56784">
    <property type="entry name" value="HAD-like"/>
    <property type="match status" value="1"/>
</dbReference>
<dbReference type="CDD" id="cd07545">
    <property type="entry name" value="P-type_ATPase_Cd-like"/>
    <property type="match status" value="1"/>
</dbReference>
<dbReference type="EC" id="7.2.2.12" evidence="11"/>
<dbReference type="InterPro" id="IPR036412">
    <property type="entry name" value="HAD-like_sf"/>
</dbReference>
<evidence type="ECO:0000313" key="17">
    <source>
        <dbReference type="Proteomes" id="UP000037660"/>
    </source>
</evidence>
<dbReference type="Proteomes" id="UP000037660">
    <property type="component" value="Unassembled WGS sequence"/>
</dbReference>
<dbReference type="InterPro" id="IPR036163">
    <property type="entry name" value="HMA_dom_sf"/>
</dbReference>
<keyword evidence="3 13" id="KW-1003">Cell membrane</keyword>
<evidence type="ECO:0000256" key="6">
    <source>
        <dbReference type="ARBA" id="ARBA00022741"/>
    </source>
</evidence>
<dbReference type="InterPro" id="IPR023214">
    <property type="entry name" value="HAD_sf"/>
</dbReference>
<evidence type="ECO:0000256" key="2">
    <source>
        <dbReference type="ARBA" id="ARBA00006024"/>
    </source>
</evidence>
<keyword evidence="4 13" id="KW-0812">Transmembrane</keyword>
<sequence>MTSSNASCGSAACESLSKEPLVGSAQSATTTVFHIQKMDCPSEERQIRQRLGQIAGVESLAFDLTQHSLTVSHRLQDLGPVTTALAEIGLPPEPQGREPRTDRFHVPKMDCRNEVAQIRERFAQLQGVDGLEFDLEQHVLTVQHGLPDVAALTDALASIGMPATALSSEQPVTRSQFHVPNMDCVNEERQVRERLGTIAGVESLEFELPKRGLTVLHRLADTGPIVQALTELGMPPSSDTAAVRPEPATPKTAGAAAAARTDTFLIEKMDCPTEEGLIRKRLGNMPGVAGLDFNLMQRKLTVNHTLPSTETIVRALKDIGLPPAEPAAPAAGSGQQSVYRIENMDCPTEEGLIREKLQHMAGVQGLEFNLMQRKLTVTHSLPPAEVAAALHAIGMKAVPDVDRAAESETAPKPSVSRRQWALMAVAGVSAAVAEVIAFSTGKDNAWPVIALALVSIATGGWPTYKKGWIALKSGILNMNALMSIAVTGAILIGQWPEAAMVMFLFALAEVIEVLSLDRARNAIRGLLAMAPEKATVQQPDGSWQEVPAKTVALGELVRIRPGERIPLDGVLESGQSAVNQAPITGESIPVAKAVGDTVFAGTINETGSFIYKVTAEATHSTLARIIKAVEEAQGSRAPTQRFVDQFARVYTPAVFAVALTVMLVPPLFLGGAWMDWIYKALVLLVIACPCALVISTPVTVVSGLAAAARRGILIKGGAYLEQGRQLKALAFDKTGTITQGKPVVTDVVALGTQERDALRLAASLATRSDHPVSGAVTAHWKGEHGQDLAEVDGFEAITGRGVKGRISGQWYYLGNPRLLQELGIRNEAAEAALKKLESEGKTAITIATESAVLAVIGVADTVRETSLQAIAELHGMGVRTVMLTGDNQQTANVIARNVGIDDARGSLLPEEKLAAVEAELATHGTVGMVGDGINDAPALAKSSIGFAMGAAGTDTAIETADVALMDDDLRKIPEFIRLSRKTGAILKQNIVFALGIKAVFMALALMGMATLWMAVFADMGASLLVVFNGLRLLKAKVA</sequence>
<dbReference type="GO" id="GO:0015086">
    <property type="term" value="F:cadmium ion transmembrane transporter activity"/>
    <property type="evidence" value="ECO:0007669"/>
    <property type="project" value="TreeGrafter"/>
</dbReference>